<organism evidence="3 4">
    <name type="scientific">Cetraspora pellucida</name>
    <dbReference type="NCBI Taxonomy" id="1433469"/>
    <lineage>
        <taxon>Eukaryota</taxon>
        <taxon>Fungi</taxon>
        <taxon>Fungi incertae sedis</taxon>
        <taxon>Mucoromycota</taxon>
        <taxon>Glomeromycotina</taxon>
        <taxon>Glomeromycetes</taxon>
        <taxon>Diversisporales</taxon>
        <taxon>Gigasporaceae</taxon>
        <taxon>Cetraspora</taxon>
    </lineage>
</organism>
<protein>
    <submittedName>
        <fullName evidence="3">12570_t:CDS:1</fullName>
    </submittedName>
</protein>
<evidence type="ECO:0000313" key="3">
    <source>
        <dbReference type="EMBL" id="CAG8512366.1"/>
    </source>
</evidence>
<dbReference type="OrthoDB" id="2323852at2759"/>
<comment type="caution">
    <text evidence="3">The sequence shown here is derived from an EMBL/GenBank/DDBJ whole genome shotgun (WGS) entry which is preliminary data.</text>
</comment>
<feature type="compositionally biased region" description="Basic and acidic residues" evidence="1">
    <location>
        <begin position="177"/>
        <end position="192"/>
    </location>
</feature>
<dbReference type="Proteomes" id="UP000789759">
    <property type="component" value="Unassembled WGS sequence"/>
</dbReference>
<feature type="non-terminal residue" evidence="3">
    <location>
        <position position="1036"/>
    </location>
</feature>
<keyword evidence="4" id="KW-1185">Reference proteome</keyword>
<evidence type="ECO:0000313" key="4">
    <source>
        <dbReference type="Proteomes" id="UP000789759"/>
    </source>
</evidence>
<keyword evidence="2" id="KW-1133">Transmembrane helix</keyword>
<gene>
    <name evidence="3" type="ORF">CPELLU_LOCUS2979</name>
</gene>
<dbReference type="EMBL" id="CAJVQA010001382">
    <property type="protein sequence ID" value="CAG8512366.1"/>
    <property type="molecule type" value="Genomic_DNA"/>
</dbReference>
<reference evidence="3" key="1">
    <citation type="submission" date="2021-06" db="EMBL/GenBank/DDBJ databases">
        <authorList>
            <person name="Kallberg Y."/>
            <person name="Tangrot J."/>
            <person name="Rosling A."/>
        </authorList>
    </citation>
    <scope>NUCLEOTIDE SEQUENCE</scope>
    <source>
        <strain evidence="3">FL966</strain>
    </source>
</reference>
<accession>A0A9N9A074</accession>
<feature type="transmembrane region" description="Helical" evidence="2">
    <location>
        <begin position="938"/>
        <end position="958"/>
    </location>
</feature>
<feature type="region of interest" description="Disordered" evidence="1">
    <location>
        <begin position="160"/>
        <end position="192"/>
    </location>
</feature>
<keyword evidence="2" id="KW-0472">Membrane</keyword>
<keyword evidence="2" id="KW-0812">Transmembrane</keyword>
<evidence type="ECO:0000256" key="1">
    <source>
        <dbReference type="SAM" id="MobiDB-lite"/>
    </source>
</evidence>
<proteinExistence type="predicted"/>
<feature type="transmembrane region" description="Helical" evidence="2">
    <location>
        <begin position="839"/>
        <end position="857"/>
    </location>
</feature>
<sequence>LLKNEPNESEFKSKFKFRMLNVNKKSNENDYTDLDLKYDDSLSSRKLSCVSTSETLEFTKEQTKLIKGNRLSWSIAVSDKLFGLKSYKSTVRLLAISCINSHDMTLKKFIEGPEIPGFTIVYSINKDYSIEKEVLIQFNYGGVIKLFSKYENNKKTDINDQNMDIKNTNEDQNANIKKNDDDNQNMDNKETDNQNMDKYFLIILNVSGIYKYHFVHLNRRSISEIQKLKYPKRIYSAINNNCKLDNPMSHEGQLVLANLNLKYFIRCLDKHYFFVDTIRGGARYMELYDLKTNQLVVTFHRQILYELDFMADVPDNFTISNNNKLLAYRSGSKIKLYLIECGFEIASIEIKTGETSSIESFMYFFNVVVNNKEEKQGNLLEYKRIYDDLILEHLKRNGDEQDLKTLSQKGDHRQTSEFYKIFEPWLPHGGLQHSVFLDKKKEILLLIGQHTVQVWHDRDDKRTLEFISVIDNIENWNERDNVKRIEYGIKKFKLSIQSENSQLIEMGGDIDVINAVKQACHALKYLYRIYLVPHYTRILVHENLLKFKEIVKQTRNIIVKFIQLYPIVWRLLDFRFDLLSILIEAREYSLIKYILFNEKKSINDVDDHENYILKTLDSIASKFELKKQLSQDIKPDQNSSVHEKSLHMPQYYAWEGGDNTIRKALLDDDPIFLGYFLEYYSNKAVEEIGWMITVGEIIPELYDENNNNYGQLCAFPHLIYVLISQTVFVPITQLVPEESVLEVKEISLDKIPDIRMVPLIDFTTSNELLERRGNKYLNVLKSIFRPSEFVYLDNYYNPFLFLINAVENNYDDPFYYNPSMEAIINFMWYSTESHWPSTLYVYIIYLLSYSIISWMFIAHIQVTGEFQHILVLVTILLFIFLGYASYVGLSQSPTTYDVSNGNDMVYNMTGEEPANLFSNPFSAIIAVYNWDSISLDAWGFWPLIIMGVIGNIVFVMILQNVIISFMSAAFEDADEDGKHATDLDSKLKDKLRVKYICFYNDLSITKAWRENSLKWESIPIYSINEIEKIDEIDDEI</sequence>
<feature type="transmembrane region" description="Helical" evidence="2">
    <location>
        <begin position="869"/>
        <end position="889"/>
    </location>
</feature>
<name>A0A9N9A074_9GLOM</name>
<evidence type="ECO:0000256" key="2">
    <source>
        <dbReference type="SAM" id="Phobius"/>
    </source>
</evidence>
<dbReference type="AlphaFoldDB" id="A0A9N9A074"/>